<dbReference type="RefSeq" id="WP_058390666.1">
    <property type="nucleotide sequence ID" value="NZ_LLWF02000085.1"/>
</dbReference>
<organism evidence="1 2">
    <name type="scientific">Roseomonas mucosa</name>
    <dbReference type="NCBI Taxonomy" id="207340"/>
    <lineage>
        <taxon>Bacteria</taxon>
        <taxon>Pseudomonadati</taxon>
        <taxon>Pseudomonadota</taxon>
        <taxon>Alphaproteobacteria</taxon>
        <taxon>Acetobacterales</taxon>
        <taxon>Roseomonadaceae</taxon>
        <taxon>Roseomonas</taxon>
    </lineage>
</organism>
<protein>
    <recommendedName>
        <fullName evidence="3">TubC N-terminal docking domain-containing protein</fullName>
    </recommendedName>
</protein>
<sequence>MSAALEALGQLEDAGIEVTVLDGRLRLRGPKPPSALLAEARMHKAAIIRLCQERMEHDETEAVAMAEHFAAPAGPSLPSPDPLTQGLLQGYRTHVERRQG</sequence>
<evidence type="ECO:0000313" key="2">
    <source>
        <dbReference type="Proteomes" id="UP000054844"/>
    </source>
</evidence>
<dbReference type="Proteomes" id="UP000054844">
    <property type="component" value="Unassembled WGS sequence"/>
</dbReference>
<name>A0A1S8D2M4_9PROT</name>
<dbReference type="AlphaFoldDB" id="A0A1S8D2M4"/>
<evidence type="ECO:0000313" key="1">
    <source>
        <dbReference type="EMBL" id="ONH81870.1"/>
    </source>
</evidence>
<accession>A0A1S8D2M4</accession>
<comment type="caution">
    <text evidence="1">The sequence shown here is derived from an EMBL/GenBank/DDBJ whole genome shotgun (WGS) entry which is preliminary data.</text>
</comment>
<keyword evidence="2" id="KW-1185">Reference proteome</keyword>
<gene>
    <name evidence="1" type="ORF">APZ41_017565</name>
</gene>
<evidence type="ECO:0008006" key="3">
    <source>
        <dbReference type="Google" id="ProtNLM"/>
    </source>
</evidence>
<dbReference type="STRING" id="207340.APZ41_017565"/>
<reference evidence="1" key="1">
    <citation type="submission" date="2016-12" db="EMBL/GenBank/DDBJ databases">
        <title>Draft genome sequence of Roseomonas mucosa strain AU37, isolated from a peripheral intravenous catheter.</title>
        <authorList>
            <person name="Choudhury M.A."/>
            <person name="Sidjabat H.E."/>
            <person name="Wailan A.M."/>
            <person name="Zhang L."/>
            <person name="Marsh N.M."/>
            <person name="Rickard C.M."/>
            <person name="Davies M."/>
            <person name="Mcmillan D.J."/>
        </authorList>
    </citation>
    <scope>NUCLEOTIDE SEQUENCE [LARGE SCALE GENOMIC DNA]</scope>
    <source>
        <strain evidence="1">AU37</strain>
    </source>
</reference>
<dbReference type="EMBL" id="LLWF02000085">
    <property type="protein sequence ID" value="ONH81870.1"/>
    <property type="molecule type" value="Genomic_DNA"/>
</dbReference>
<proteinExistence type="predicted"/>